<proteinExistence type="inferred from homology"/>
<evidence type="ECO:0000256" key="11">
    <source>
        <dbReference type="SAM" id="MobiDB-lite"/>
    </source>
</evidence>
<dbReference type="Pfam" id="PF00931">
    <property type="entry name" value="NB-ARC"/>
    <property type="match status" value="1"/>
</dbReference>
<feature type="domain" description="Disease resistance R13L4/SHOC-2-like LRR" evidence="14">
    <location>
        <begin position="532"/>
        <end position="821"/>
    </location>
</feature>
<evidence type="ECO:0000259" key="13">
    <source>
        <dbReference type="Pfam" id="PF23559"/>
    </source>
</evidence>
<dbReference type="FunFam" id="1.10.10.10:FF:000322">
    <property type="entry name" value="Probable disease resistance protein At1g63360"/>
    <property type="match status" value="1"/>
</dbReference>
<evidence type="ECO:0000256" key="9">
    <source>
        <dbReference type="ARBA" id="ARBA00022821"/>
    </source>
</evidence>
<comment type="similarity">
    <text evidence="3">Belongs to the disease resistance NB-LRR family.</text>
</comment>
<keyword evidence="8" id="KW-0547">Nucleotide-binding</keyword>
<evidence type="ECO:0000256" key="8">
    <source>
        <dbReference type="ARBA" id="ARBA00022741"/>
    </source>
</evidence>
<evidence type="ECO:0000256" key="4">
    <source>
        <dbReference type="ARBA" id="ARBA00022490"/>
    </source>
</evidence>
<accession>A0AAW2VNA8</accession>
<dbReference type="InterPro" id="IPR044974">
    <property type="entry name" value="Disease_R_plants"/>
</dbReference>
<evidence type="ECO:0000256" key="2">
    <source>
        <dbReference type="ARBA" id="ARBA00004496"/>
    </source>
</evidence>
<evidence type="ECO:0000256" key="1">
    <source>
        <dbReference type="ARBA" id="ARBA00002074"/>
    </source>
</evidence>
<dbReference type="PANTHER" id="PTHR23155:SF1152">
    <property type="entry name" value="AAA+ ATPASE DOMAIN-CONTAINING PROTEIN"/>
    <property type="match status" value="1"/>
</dbReference>
<dbReference type="InterPro" id="IPR038005">
    <property type="entry name" value="RX-like_CC"/>
</dbReference>
<dbReference type="GO" id="GO:0043531">
    <property type="term" value="F:ADP binding"/>
    <property type="evidence" value="ECO:0007669"/>
    <property type="project" value="InterPro"/>
</dbReference>
<feature type="compositionally biased region" description="Basic and acidic residues" evidence="11">
    <location>
        <begin position="123"/>
        <end position="133"/>
    </location>
</feature>
<dbReference type="Gene3D" id="1.10.8.430">
    <property type="entry name" value="Helical domain of apoptotic protease-activating factors"/>
    <property type="match status" value="1"/>
</dbReference>
<evidence type="ECO:0000259" key="14">
    <source>
        <dbReference type="Pfam" id="PF23598"/>
    </source>
</evidence>
<keyword evidence="9" id="KW-0611">Plant defense</keyword>
<keyword evidence="7" id="KW-0677">Repeat</keyword>
<dbReference type="InterPro" id="IPR036388">
    <property type="entry name" value="WH-like_DNA-bd_sf"/>
</dbReference>
<feature type="domain" description="NB-ARC" evidence="12">
    <location>
        <begin position="157"/>
        <end position="254"/>
    </location>
</feature>
<dbReference type="EMBL" id="JACGWJ010000003">
    <property type="protein sequence ID" value="KAL0429570.1"/>
    <property type="molecule type" value="Genomic_DNA"/>
</dbReference>
<evidence type="ECO:0000256" key="7">
    <source>
        <dbReference type="ARBA" id="ARBA00022737"/>
    </source>
</evidence>
<dbReference type="InterPro" id="IPR027417">
    <property type="entry name" value="P-loop_NTPase"/>
</dbReference>
<keyword evidence="5" id="KW-0433">Leucine-rich repeat</keyword>
<reference evidence="15" key="2">
    <citation type="journal article" date="2024" name="Plant">
        <title>Genomic evolution and insights into agronomic trait innovations of Sesamum species.</title>
        <authorList>
            <person name="Miao H."/>
            <person name="Wang L."/>
            <person name="Qu L."/>
            <person name="Liu H."/>
            <person name="Sun Y."/>
            <person name="Le M."/>
            <person name="Wang Q."/>
            <person name="Wei S."/>
            <person name="Zheng Y."/>
            <person name="Lin W."/>
            <person name="Duan Y."/>
            <person name="Cao H."/>
            <person name="Xiong S."/>
            <person name="Wang X."/>
            <person name="Wei L."/>
            <person name="Li C."/>
            <person name="Ma Q."/>
            <person name="Ju M."/>
            <person name="Zhao R."/>
            <person name="Li G."/>
            <person name="Mu C."/>
            <person name="Tian Q."/>
            <person name="Mei H."/>
            <person name="Zhang T."/>
            <person name="Gao T."/>
            <person name="Zhang H."/>
        </authorList>
    </citation>
    <scope>NUCLEOTIDE SEQUENCE</scope>
    <source>
        <strain evidence="15">G02</strain>
    </source>
</reference>
<dbReference type="GO" id="GO:0005524">
    <property type="term" value="F:ATP binding"/>
    <property type="evidence" value="ECO:0007669"/>
    <property type="project" value="UniProtKB-KW"/>
</dbReference>
<dbReference type="Gene3D" id="1.20.5.4130">
    <property type="match status" value="1"/>
</dbReference>
<dbReference type="SUPFAM" id="SSF52540">
    <property type="entry name" value="P-loop containing nucleoside triphosphate hydrolases"/>
    <property type="match status" value="1"/>
</dbReference>
<dbReference type="InterPro" id="IPR055414">
    <property type="entry name" value="LRR_R13L4/SHOC2-like"/>
</dbReference>
<comment type="caution">
    <text evidence="15">The sequence shown here is derived from an EMBL/GenBank/DDBJ whole genome shotgun (WGS) entry which is preliminary data.</text>
</comment>
<name>A0AAW2VNA8_SESRA</name>
<keyword evidence="4" id="KW-0963">Cytoplasm</keyword>
<dbReference type="Gene3D" id="3.40.50.300">
    <property type="entry name" value="P-loop containing nucleotide triphosphate hydrolases"/>
    <property type="match status" value="1"/>
</dbReference>
<dbReference type="GO" id="GO:0005737">
    <property type="term" value="C:cytoplasm"/>
    <property type="evidence" value="ECO:0007669"/>
    <property type="project" value="UniProtKB-SubCell"/>
</dbReference>
<comment type="subcellular location">
    <subcellularLocation>
        <location evidence="2">Cytoplasm</location>
    </subcellularLocation>
</comment>
<dbReference type="Gene3D" id="1.10.10.10">
    <property type="entry name" value="Winged helix-like DNA-binding domain superfamily/Winged helix DNA-binding domain"/>
    <property type="match status" value="1"/>
</dbReference>
<evidence type="ECO:0000256" key="6">
    <source>
        <dbReference type="ARBA" id="ARBA00022667"/>
    </source>
</evidence>
<dbReference type="InterPro" id="IPR042197">
    <property type="entry name" value="Apaf_helical"/>
</dbReference>
<dbReference type="GO" id="GO:0009626">
    <property type="term" value="P:plant-type hypersensitive response"/>
    <property type="evidence" value="ECO:0007669"/>
    <property type="project" value="UniProtKB-KW"/>
</dbReference>
<evidence type="ECO:0000256" key="3">
    <source>
        <dbReference type="ARBA" id="ARBA00008894"/>
    </source>
</evidence>
<feature type="domain" description="Disease resistance protein winged helix" evidence="13">
    <location>
        <begin position="385"/>
        <end position="455"/>
    </location>
</feature>
<keyword evidence="6" id="KW-0381">Hypersensitive response</keyword>
<dbReference type="InterPro" id="IPR032675">
    <property type="entry name" value="LRR_dom_sf"/>
</dbReference>
<evidence type="ECO:0000256" key="10">
    <source>
        <dbReference type="ARBA" id="ARBA00022840"/>
    </source>
</evidence>
<evidence type="ECO:0000313" key="15">
    <source>
        <dbReference type="EMBL" id="KAL0429570.1"/>
    </source>
</evidence>
<dbReference type="AlphaFoldDB" id="A0AAW2VNA8"/>
<evidence type="ECO:0000256" key="5">
    <source>
        <dbReference type="ARBA" id="ARBA00022614"/>
    </source>
</evidence>
<dbReference type="InterPro" id="IPR058922">
    <property type="entry name" value="WHD_DRP"/>
</dbReference>
<dbReference type="InterPro" id="IPR002182">
    <property type="entry name" value="NB-ARC"/>
</dbReference>
<organism evidence="15">
    <name type="scientific">Sesamum radiatum</name>
    <name type="common">Black benniseed</name>
    <dbReference type="NCBI Taxonomy" id="300843"/>
    <lineage>
        <taxon>Eukaryota</taxon>
        <taxon>Viridiplantae</taxon>
        <taxon>Streptophyta</taxon>
        <taxon>Embryophyta</taxon>
        <taxon>Tracheophyta</taxon>
        <taxon>Spermatophyta</taxon>
        <taxon>Magnoliopsida</taxon>
        <taxon>eudicotyledons</taxon>
        <taxon>Gunneridae</taxon>
        <taxon>Pentapetalae</taxon>
        <taxon>asterids</taxon>
        <taxon>lamiids</taxon>
        <taxon>Lamiales</taxon>
        <taxon>Pedaliaceae</taxon>
        <taxon>Sesamum</taxon>
    </lineage>
</organism>
<feature type="region of interest" description="Disordered" evidence="11">
    <location>
        <begin position="123"/>
        <end position="142"/>
    </location>
</feature>
<evidence type="ECO:0000259" key="12">
    <source>
        <dbReference type="Pfam" id="PF00931"/>
    </source>
</evidence>
<dbReference type="Pfam" id="PF23559">
    <property type="entry name" value="WHD_DRP"/>
    <property type="match status" value="1"/>
</dbReference>
<dbReference type="CDD" id="cd14798">
    <property type="entry name" value="RX-CC_like"/>
    <property type="match status" value="1"/>
</dbReference>
<reference evidence="15" key="1">
    <citation type="submission" date="2020-06" db="EMBL/GenBank/DDBJ databases">
        <authorList>
            <person name="Li T."/>
            <person name="Hu X."/>
            <person name="Zhang T."/>
            <person name="Song X."/>
            <person name="Zhang H."/>
            <person name="Dai N."/>
            <person name="Sheng W."/>
            <person name="Hou X."/>
            <person name="Wei L."/>
        </authorList>
    </citation>
    <scope>NUCLEOTIDE SEQUENCE</scope>
    <source>
        <strain evidence="15">G02</strain>
        <tissue evidence="15">Leaf</tissue>
    </source>
</reference>
<dbReference type="SUPFAM" id="SSF52058">
    <property type="entry name" value="L domain-like"/>
    <property type="match status" value="1"/>
</dbReference>
<comment type="function">
    <text evidence="1">Confers resistance to late blight (Phytophthora infestans) races carrying the avirulence gene Avr1. Resistance proteins guard the plant against pathogens that contain an appropriate avirulence protein via an indirect interaction with this avirulence protein. That triggers a defense system including the hypersensitive response, which restricts the pathogen growth.</text>
</comment>
<protein>
    <submittedName>
        <fullName evidence="15">Late blight resistance proteinR1B-16</fullName>
    </submittedName>
</protein>
<dbReference type="PRINTS" id="PR00364">
    <property type="entry name" value="DISEASERSIST"/>
</dbReference>
<dbReference type="Gene3D" id="3.80.10.10">
    <property type="entry name" value="Ribonuclease Inhibitor"/>
    <property type="match status" value="1"/>
</dbReference>
<keyword evidence="10" id="KW-0067">ATP-binding</keyword>
<dbReference type="Pfam" id="PF23598">
    <property type="entry name" value="LRR_14"/>
    <property type="match status" value="1"/>
</dbReference>
<dbReference type="PANTHER" id="PTHR23155">
    <property type="entry name" value="DISEASE RESISTANCE PROTEIN RP"/>
    <property type="match status" value="1"/>
</dbReference>
<gene>
    <name evidence="15" type="ORF">Sradi_0583000</name>
</gene>
<sequence length="850" mass="96976">MLLYFLVEILKQILDAESQHLLDHKKQQLESLLEKACSLQDFLEKSSGHTTGEAEQFLELRIRDVAYKGEDLIVPHLPSRTEGFLWQVKSMLQNLVSAFWTEQDLEEVIEEIDSITEEARKVKDASGAKDLRPKNSLPEGSAAQTASLEKLMVGFDDDLMQLKDRLTGQQSKLQMIPIVGMAGIGKTTLAKNIYQDPLIVYNFDIRAWITVSQEYYLREILLCLLGCTKEELTDKIRKESDEVLATRLYKNLKDDNNGSGIMLTTRHSNVADYVDSCSPHHQMRFLNDDESWKLLQEKLRLEENYPELEKIGMEIAKNCQGLPLTIAVIGGVLSKLDKRQDVWEHIAKNVSSVATSNDEQCLKILSLSYNYLPHHLKPCFLYMGVFPEDYEISVSKLIKLWAAEGFLKPIRSKSLELVAMEYLQDLIDRNLVIVRQQGSKGITKSCSIHDLLRDICVREGHKEKFLCVMKVTANTSLDVTNGGRRLIFHGNSKKDRASVCRANNSPSKPVSAACSFLCVGRFDTSPPIYFGHRLLRVLDVAQIEFSSFPEEVLDLFNLRYLALNIGRKLPPSISVLQNLLTLIVQFDKPYAFKLPPEICEMPQLRHIYFTGCMLPDPPSRHIGGATLLFPENLETLSVVRDLICTEDNLRRIQNLKKLAVEYQYATAAQQWSYFCLSNLDQLHKLENLKCRFGIYSSFKFNGSSMKLFLPKLTFPLNLKKFTLSGSCLPWEDMTLIGSLPKLEVLKLHNQAFKGEVWEPTEGEFLQLKYLKLDEMDLAHWRADDIHFPSLQRLILRRCRRLNEIPAGIGEITTLELIELDHCGHSVITSANNLKEEQESFGNLSLEVRIN</sequence>